<dbReference type="GO" id="GO:0016212">
    <property type="term" value="F:kynurenine-oxoglutarate transaminase activity"/>
    <property type="evidence" value="ECO:0007669"/>
    <property type="project" value="TreeGrafter"/>
</dbReference>
<feature type="domain" description="Aminotransferase class I/classII large" evidence="6">
    <location>
        <begin position="34"/>
        <end position="148"/>
    </location>
</feature>
<feature type="domain" description="Aminotransferase class I/classII large" evidence="6">
    <location>
        <begin position="188"/>
        <end position="426"/>
    </location>
</feature>
<dbReference type="InterPro" id="IPR015424">
    <property type="entry name" value="PyrdxlP-dep_Trfase"/>
</dbReference>
<sequence>MTSTPRPLLNRSLAEFGTTIFAEMSALAAATGSINLGQGFPDTDGPEQIREAAVRALREGRGNQYPPGPGVPELRTAIAAHQLRRYGLTYDPDTEVLVTAGATEAIAASLLALLEPGDEVVALEPYYDSYAACIALAGGRRVPVTLRPHVTEDDEAAAEGGGATTGGATTGGAITGKSATGRSTTGRSAAFRLDLDELRDAVTDRTRLLLINTPHNPTGTVLTRTELTAIAELAVERDLLVVTDEVYEHLVYDDAEHVPLATFPGMRERTVTIGSAGKSFSFTGWKVGWVTAAPELVTAVRSAKQFLTYVSSGPFQYAVAEALNLPEAYFAAFREDMQAKRDLLSAGLTEAGFSVFRTAGTYFVTADIRPLGEHDGFAFCRALPERAGVVAIPNAVFYDHREAGAPYVRFAFCKRTAVLEEAVARLKALRARGEA</sequence>
<evidence type="ECO:0000256" key="2">
    <source>
        <dbReference type="ARBA" id="ARBA00022576"/>
    </source>
</evidence>
<protein>
    <submittedName>
        <fullName evidence="7">Aminotransferase</fullName>
    </submittedName>
</protein>
<dbReference type="Gene3D" id="3.40.640.10">
    <property type="entry name" value="Type I PLP-dependent aspartate aminotransferase-like (Major domain)"/>
    <property type="match status" value="1"/>
</dbReference>
<keyword evidence="8" id="KW-1185">Reference proteome</keyword>
<dbReference type="EMBL" id="BMWH01000005">
    <property type="protein sequence ID" value="GGZ81210.1"/>
    <property type="molecule type" value="Genomic_DNA"/>
</dbReference>
<evidence type="ECO:0000256" key="4">
    <source>
        <dbReference type="ARBA" id="ARBA00022898"/>
    </source>
</evidence>
<feature type="compositionally biased region" description="Gly residues" evidence="5">
    <location>
        <begin position="159"/>
        <end position="174"/>
    </location>
</feature>
<evidence type="ECO:0000256" key="5">
    <source>
        <dbReference type="SAM" id="MobiDB-lite"/>
    </source>
</evidence>
<name>A0A918R0D7_9ACTN</name>
<dbReference type="PANTHER" id="PTHR43807:SF20">
    <property type="entry name" value="FI04487P"/>
    <property type="match status" value="1"/>
</dbReference>
<proteinExistence type="predicted"/>
<comment type="cofactor">
    <cofactor evidence="1">
        <name>pyridoxal 5'-phosphate</name>
        <dbReference type="ChEBI" id="CHEBI:597326"/>
    </cofactor>
</comment>
<feature type="region of interest" description="Disordered" evidence="5">
    <location>
        <begin position="154"/>
        <end position="181"/>
    </location>
</feature>
<dbReference type="SUPFAM" id="SSF53383">
    <property type="entry name" value="PLP-dependent transferases"/>
    <property type="match status" value="1"/>
</dbReference>
<dbReference type="Pfam" id="PF00155">
    <property type="entry name" value="Aminotran_1_2"/>
    <property type="match status" value="2"/>
</dbReference>
<dbReference type="InterPro" id="IPR015421">
    <property type="entry name" value="PyrdxlP-dep_Trfase_major"/>
</dbReference>
<accession>A0A918R0D7</accession>
<comment type="caution">
    <text evidence="7">The sequence shown here is derived from an EMBL/GenBank/DDBJ whole genome shotgun (WGS) entry which is preliminary data.</text>
</comment>
<reference evidence="7" key="2">
    <citation type="submission" date="2020-09" db="EMBL/GenBank/DDBJ databases">
        <authorList>
            <person name="Sun Q."/>
            <person name="Ohkuma M."/>
        </authorList>
    </citation>
    <scope>NUCLEOTIDE SEQUENCE</scope>
    <source>
        <strain evidence="7">JCM 5016</strain>
    </source>
</reference>
<evidence type="ECO:0000259" key="6">
    <source>
        <dbReference type="Pfam" id="PF00155"/>
    </source>
</evidence>
<gene>
    <name evidence="7" type="ORF">GCM10010389_18580</name>
</gene>
<evidence type="ECO:0000256" key="1">
    <source>
        <dbReference type="ARBA" id="ARBA00001933"/>
    </source>
</evidence>
<reference evidence="7" key="1">
    <citation type="journal article" date="2014" name="Int. J. Syst. Evol. Microbiol.">
        <title>Complete genome sequence of Corynebacterium casei LMG S-19264T (=DSM 44701T), isolated from a smear-ripened cheese.</title>
        <authorList>
            <consortium name="US DOE Joint Genome Institute (JGI-PGF)"/>
            <person name="Walter F."/>
            <person name="Albersmeier A."/>
            <person name="Kalinowski J."/>
            <person name="Ruckert C."/>
        </authorList>
    </citation>
    <scope>NUCLEOTIDE SEQUENCE</scope>
    <source>
        <strain evidence="7">JCM 5016</strain>
    </source>
</reference>
<dbReference type="PANTHER" id="PTHR43807">
    <property type="entry name" value="FI04487P"/>
    <property type="match status" value="1"/>
</dbReference>
<dbReference type="GO" id="GO:0005737">
    <property type="term" value="C:cytoplasm"/>
    <property type="evidence" value="ECO:0007669"/>
    <property type="project" value="TreeGrafter"/>
</dbReference>
<dbReference type="InterPro" id="IPR051326">
    <property type="entry name" value="Kynurenine-oxoglutarate_AT"/>
</dbReference>
<keyword evidence="4" id="KW-0663">Pyridoxal phosphate</keyword>
<evidence type="ECO:0000256" key="3">
    <source>
        <dbReference type="ARBA" id="ARBA00022679"/>
    </source>
</evidence>
<evidence type="ECO:0000313" key="7">
    <source>
        <dbReference type="EMBL" id="GGZ81210.1"/>
    </source>
</evidence>
<dbReference type="CDD" id="cd00609">
    <property type="entry name" value="AAT_like"/>
    <property type="match status" value="1"/>
</dbReference>
<dbReference type="AlphaFoldDB" id="A0A918R0D7"/>
<organism evidence="7 8">
    <name type="scientific">Streptomyces echinoruber</name>
    <dbReference type="NCBI Taxonomy" id="68898"/>
    <lineage>
        <taxon>Bacteria</taxon>
        <taxon>Bacillati</taxon>
        <taxon>Actinomycetota</taxon>
        <taxon>Actinomycetes</taxon>
        <taxon>Kitasatosporales</taxon>
        <taxon>Streptomycetaceae</taxon>
        <taxon>Streptomyces</taxon>
    </lineage>
</organism>
<keyword evidence="3" id="KW-0808">Transferase</keyword>
<dbReference type="InterPro" id="IPR004839">
    <property type="entry name" value="Aminotransferase_I/II_large"/>
</dbReference>
<evidence type="ECO:0000313" key="8">
    <source>
        <dbReference type="Proteomes" id="UP000623010"/>
    </source>
</evidence>
<dbReference type="InterPro" id="IPR015422">
    <property type="entry name" value="PyrdxlP-dep_Trfase_small"/>
</dbReference>
<dbReference type="Proteomes" id="UP000623010">
    <property type="component" value="Unassembled WGS sequence"/>
</dbReference>
<keyword evidence="2 7" id="KW-0032">Aminotransferase</keyword>
<dbReference type="GO" id="GO:0030170">
    <property type="term" value="F:pyridoxal phosphate binding"/>
    <property type="evidence" value="ECO:0007669"/>
    <property type="project" value="InterPro"/>
</dbReference>
<dbReference type="Gene3D" id="3.90.1150.10">
    <property type="entry name" value="Aspartate Aminotransferase, domain 1"/>
    <property type="match status" value="1"/>
</dbReference>